<keyword evidence="2" id="KW-1185">Reference proteome</keyword>
<comment type="caution">
    <text evidence="1">The sequence shown here is derived from an EMBL/GenBank/DDBJ whole genome shotgun (WGS) entry which is preliminary data.</text>
</comment>
<protein>
    <submittedName>
        <fullName evidence="1">Uncharacterized protein</fullName>
    </submittedName>
</protein>
<dbReference type="EMBL" id="WRPP01000013">
    <property type="protein sequence ID" value="MVU83311.1"/>
    <property type="molecule type" value="Genomic_DNA"/>
</dbReference>
<accession>A0A7K1VA02</accession>
<dbReference type="Proteomes" id="UP000466794">
    <property type="component" value="Unassembled WGS sequence"/>
</dbReference>
<gene>
    <name evidence="1" type="ORF">GPX89_39495</name>
</gene>
<reference evidence="1 2" key="1">
    <citation type="submission" date="2019-12" db="EMBL/GenBank/DDBJ databases">
        <title>Nocardia sp. nov. ET3-3 isolated from soil.</title>
        <authorList>
            <person name="Kanchanasin P."/>
            <person name="Tanasupawat S."/>
            <person name="Yuki M."/>
            <person name="Kudo T."/>
        </authorList>
    </citation>
    <scope>NUCLEOTIDE SEQUENCE [LARGE SCALE GENOMIC DNA]</scope>
    <source>
        <strain evidence="1 2">ET3-3</strain>
    </source>
</reference>
<proteinExistence type="predicted"/>
<sequence length="164" mass="18778">MSLSPRTREKLIDDGLERFATAQLTRYTRWERSPATRLMKYSPESIRGPSRFWLHALADEIEFKAKDALNTSPEGRSKGWERFLGDGVLREFLSAVTEFTALSDEELEGYGLHQHWTPAEYRALVVAEAHAVVDACLRQSIQGIESRVLDLQMMLDPDGRPRQE</sequence>
<dbReference type="AlphaFoldDB" id="A0A7K1VA02"/>
<name>A0A7K1VA02_9NOCA</name>
<evidence type="ECO:0000313" key="1">
    <source>
        <dbReference type="EMBL" id="MVU83311.1"/>
    </source>
</evidence>
<organism evidence="1 2">
    <name type="scientific">Nocardia terrae</name>
    <dbReference type="NCBI Taxonomy" id="2675851"/>
    <lineage>
        <taxon>Bacteria</taxon>
        <taxon>Bacillati</taxon>
        <taxon>Actinomycetota</taxon>
        <taxon>Actinomycetes</taxon>
        <taxon>Mycobacteriales</taxon>
        <taxon>Nocardiaceae</taxon>
        <taxon>Nocardia</taxon>
    </lineage>
</organism>
<dbReference type="RefSeq" id="WP_157392917.1">
    <property type="nucleotide sequence ID" value="NZ_WRPP01000013.1"/>
</dbReference>
<evidence type="ECO:0000313" key="2">
    <source>
        <dbReference type="Proteomes" id="UP000466794"/>
    </source>
</evidence>